<evidence type="ECO:0000256" key="5">
    <source>
        <dbReference type="ARBA" id="ARBA00022801"/>
    </source>
</evidence>
<dbReference type="PANTHER" id="PTHR11070:SF2">
    <property type="entry name" value="ATP-DEPENDENT DNA HELICASE SRS2"/>
    <property type="match status" value="1"/>
</dbReference>
<evidence type="ECO:0000256" key="15">
    <source>
        <dbReference type="ARBA" id="ARBA00034923"/>
    </source>
</evidence>
<evidence type="ECO:0000259" key="18">
    <source>
        <dbReference type="PROSITE" id="PS51198"/>
    </source>
</evidence>
<evidence type="ECO:0000256" key="12">
    <source>
        <dbReference type="ARBA" id="ARBA00023235"/>
    </source>
</evidence>
<dbReference type="InterPro" id="IPR027417">
    <property type="entry name" value="P-loop_NTPase"/>
</dbReference>
<dbReference type="Gene3D" id="1.10.486.10">
    <property type="entry name" value="PCRA, domain 4"/>
    <property type="match status" value="1"/>
</dbReference>
<feature type="domain" description="UvrD-like helicase ATP-binding" evidence="18">
    <location>
        <begin position="8"/>
        <end position="440"/>
    </location>
</feature>
<dbReference type="Proteomes" id="UP000019331">
    <property type="component" value="Chromosome"/>
</dbReference>
<dbReference type="CDD" id="cd22352">
    <property type="entry name" value="RecB_C-like"/>
    <property type="match status" value="1"/>
</dbReference>
<sequence>MLNSSRYKVNPMREIIDKIKYNEKILIEASAGTGKTYILENTITNLLINKTYSPSEVLVLTFTKKATEEMHIRILKSIENAYQNSQTDKSLKKIYEQSNKIFISTINKFALHSLNNFQIETENFVKYSVKENFTSEIDEIVYECLRKSDSLKKELAIKDDEFEIFKSKFKTTKDMIQYIRQGYKRDKTQELGDWIKTQTIFKTMLTNQDRLIHEYNLIVETLNKMTMEEKRTFLNKHNQGIKISEIKYSNEKDIVKITDILANNKFFSKIIESNLKKNVTLLPKELKIQTALRELSYATNTNKEDKNTLRRFINLKVEYKILKYIDKELANTINATNTIDQKHIMLNFKKHLESRDNKLLNSIKSRYKIILIDEAQDLNLIQIEIFKLLNSCGIKLIFIADPKQIIYTFRNADISYYNQGIKDQIKDNAKITLLTNYRSNKKLVESLNIMFNNIYNKTHTAKIEKIEFTKSKTESKNDENKIFINDQEIEAINIIETESENENILQKTAITIKYLLTNGKIYDNNKLRQIKESDIKVLCRTSKEIDLIDKEVKNQNIKTNKIEESFFKTKEFSEIFYLIKCFDRKQNFQTLNYILTSKIINLPWELYLSLLEKNEIKHIEEAISDIIYLLENQEITLIKAIDEIISKKDLWLNLAKIFNNTTFTEFAQSKKSYREILINEEKFEELKNYEISLDFISKIYYEDKTIESLICTLEDLILNKDTEQDEEQITTQSDQSIEILTIHKSKGLSVNIVFLIGDIQYNDSLLKKSDTFYKFYLENKIEYDFLKLKENQQSAKHKILNEEKNIFYVGTTRSRFALFIINKGTIINKMLELAEIKTIDKINLDFNVYNLIKTHKFNKLEKNDNKEIKLIPPTPINKHLFRREYTHSYTSLASNYKSTYHTNQETKNDETYENDANCTEETLPKGKDIGNILHVIMKDINFSDAKDDFNNFQKINIALIQKRIEHFNSKLNTPKIQAMLIKMIYNILNTKIRFIDARLCDIQELQKEMEFLIKIDTKIYEQKSLFKNHNKLDLTFNDGYIKGIIDLIFKINNKVYILDYKTNYLGANLKDYNLTNLKKKMKQEKYDLQYKIYALGTKKILFKSPEEYNKYFGGVIYLFTRAFQKNIKEQSKTQNGIYFTIPNFKELDLEQIYLQLKY</sequence>
<dbReference type="EMBL" id="CP005851">
    <property type="protein sequence ID" value="AHH09293.1"/>
    <property type="molecule type" value="Genomic_DNA"/>
</dbReference>
<name>A0ABN4C947_BORPR</name>
<feature type="binding site" evidence="17">
    <location>
        <begin position="29"/>
        <end position="36"/>
    </location>
    <ligand>
        <name>ATP</name>
        <dbReference type="ChEBI" id="CHEBI:30616"/>
    </ligand>
</feature>
<evidence type="ECO:0000256" key="2">
    <source>
        <dbReference type="ARBA" id="ARBA00022723"/>
    </source>
</evidence>
<dbReference type="InterPro" id="IPR000212">
    <property type="entry name" value="DNA_helicase_UvrD/REP"/>
</dbReference>
<reference evidence="20" key="1">
    <citation type="submission" date="2016-10" db="EMBL/GenBank/DDBJ databases">
        <title>Comparative Genomics of Relapsing Fever Spirochetes.</title>
        <authorList>
            <person name="Schwan T.G."/>
            <person name="Raffel S.J."/>
            <person name="Porcella S.F."/>
            <person name="Martens C.A."/>
            <person name="Bruno D.P."/>
            <person name="Ricklefs S.M."/>
            <person name="Barbian K.B."/>
        </authorList>
    </citation>
    <scope>NUCLEOTIDE SEQUENCE</scope>
    <source>
        <strain evidence="20">SLO</strain>
    </source>
</reference>
<keyword evidence="8 17" id="KW-0067">ATP-binding</keyword>
<dbReference type="Pfam" id="PF12705">
    <property type="entry name" value="PDDEXK_1"/>
    <property type="match status" value="1"/>
</dbReference>
<dbReference type="InterPro" id="IPR011604">
    <property type="entry name" value="PDDEXK-like_dom_sf"/>
</dbReference>
<evidence type="ECO:0000256" key="11">
    <source>
        <dbReference type="ARBA" id="ARBA00023204"/>
    </source>
</evidence>
<evidence type="ECO:0000256" key="7">
    <source>
        <dbReference type="ARBA" id="ARBA00022839"/>
    </source>
</evidence>
<keyword evidence="2" id="KW-0479">Metal-binding</keyword>
<dbReference type="SUPFAM" id="SSF52980">
    <property type="entry name" value="Restriction endonuclease-like"/>
    <property type="match status" value="1"/>
</dbReference>
<dbReference type="GO" id="GO:0008854">
    <property type="term" value="F:exodeoxyribonuclease V activity"/>
    <property type="evidence" value="ECO:0007669"/>
    <property type="project" value="UniProtKB-EC"/>
</dbReference>
<evidence type="ECO:0000256" key="6">
    <source>
        <dbReference type="ARBA" id="ARBA00022806"/>
    </source>
</evidence>
<protein>
    <recommendedName>
        <fullName evidence="14">DNA 3'-5' helicase</fullName>
        <ecNumber evidence="14">5.6.2.4</ecNumber>
    </recommendedName>
    <alternativeName>
        <fullName evidence="15">DNA 3'-5' helicase II</fullName>
    </alternativeName>
</protein>
<dbReference type="PROSITE" id="PS51217">
    <property type="entry name" value="UVRD_HELICASE_CTER"/>
    <property type="match status" value="1"/>
</dbReference>
<keyword evidence="9" id="KW-0460">Magnesium</keyword>
<dbReference type="Pfam" id="PF13361">
    <property type="entry name" value="UvrD_C"/>
    <property type="match status" value="1"/>
</dbReference>
<keyword evidence="21" id="KW-1185">Reference proteome</keyword>
<dbReference type="NCBIfam" id="TIGR00609">
    <property type="entry name" value="recB"/>
    <property type="match status" value="1"/>
</dbReference>
<evidence type="ECO:0000256" key="10">
    <source>
        <dbReference type="ARBA" id="ARBA00023125"/>
    </source>
</evidence>
<evidence type="ECO:0000256" key="1">
    <source>
        <dbReference type="ARBA" id="ARBA00022722"/>
    </source>
</evidence>
<dbReference type="InterPro" id="IPR014017">
    <property type="entry name" value="DNA_helicase_UvrD-like_C"/>
</dbReference>
<comment type="catalytic activity">
    <reaction evidence="13">
        <text>Couples ATP hydrolysis with the unwinding of duplex DNA by translocating in the 3'-5' direction.</text>
        <dbReference type="EC" id="5.6.2.4"/>
    </reaction>
</comment>
<keyword evidence="10" id="KW-0238">DNA-binding</keyword>
<evidence type="ECO:0000313" key="21">
    <source>
        <dbReference type="Proteomes" id="UP000019331"/>
    </source>
</evidence>
<comment type="catalytic activity">
    <reaction evidence="16">
        <text>ATP + H2O = ADP + phosphate + H(+)</text>
        <dbReference type="Rhea" id="RHEA:13065"/>
        <dbReference type="ChEBI" id="CHEBI:15377"/>
        <dbReference type="ChEBI" id="CHEBI:15378"/>
        <dbReference type="ChEBI" id="CHEBI:30616"/>
        <dbReference type="ChEBI" id="CHEBI:43474"/>
        <dbReference type="ChEBI" id="CHEBI:456216"/>
        <dbReference type="EC" id="5.6.2.4"/>
    </reaction>
</comment>
<evidence type="ECO:0000256" key="8">
    <source>
        <dbReference type="ARBA" id="ARBA00022840"/>
    </source>
</evidence>
<dbReference type="EC" id="5.6.2.4" evidence="14"/>
<keyword evidence="3 17" id="KW-0547">Nucleotide-binding</keyword>
<evidence type="ECO:0000256" key="13">
    <source>
        <dbReference type="ARBA" id="ARBA00034617"/>
    </source>
</evidence>
<keyword evidence="11" id="KW-0234">DNA repair</keyword>
<evidence type="ECO:0000313" key="20">
    <source>
        <dbReference type="EMBL" id="AHH09293.1"/>
    </source>
</evidence>
<keyword evidence="1" id="KW-0540">Nuclease</keyword>
<keyword evidence="6 17" id="KW-0347">Helicase</keyword>
<keyword evidence="4" id="KW-0227">DNA damage</keyword>
<dbReference type="SUPFAM" id="SSF52540">
    <property type="entry name" value="P-loop containing nucleoside triphosphate hydrolases"/>
    <property type="match status" value="1"/>
</dbReference>
<keyword evidence="12" id="KW-0413">Isomerase</keyword>
<evidence type="ECO:0000256" key="4">
    <source>
        <dbReference type="ARBA" id="ARBA00022763"/>
    </source>
</evidence>
<dbReference type="Gene3D" id="3.40.50.300">
    <property type="entry name" value="P-loop containing nucleotide triphosphate hydrolases"/>
    <property type="match status" value="3"/>
</dbReference>
<dbReference type="PANTHER" id="PTHR11070">
    <property type="entry name" value="UVRD / RECB / PCRA DNA HELICASE FAMILY MEMBER"/>
    <property type="match status" value="1"/>
</dbReference>
<dbReference type="Gene3D" id="3.90.320.10">
    <property type="match status" value="1"/>
</dbReference>
<evidence type="ECO:0000256" key="17">
    <source>
        <dbReference type="PROSITE-ProRule" id="PRU00560"/>
    </source>
</evidence>
<gene>
    <name evidence="20" type="ORF">BPA_0116000</name>
</gene>
<keyword evidence="7" id="KW-0269">Exonuclease</keyword>
<evidence type="ECO:0000256" key="9">
    <source>
        <dbReference type="ARBA" id="ARBA00022842"/>
    </source>
</evidence>
<dbReference type="InterPro" id="IPR011335">
    <property type="entry name" value="Restrct_endonuc-II-like"/>
</dbReference>
<evidence type="ECO:0000256" key="16">
    <source>
        <dbReference type="ARBA" id="ARBA00048988"/>
    </source>
</evidence>
<proteinExistence type="predicted"/>
<evidence type="ECO:0000256" key="14">
    <source>
        <dbReference type="ARBA" id="ARBA00034808"/>
    </source>
</evidence>
<dbReference type="Pfam" id="PF00580">
    <property type="entry name" value="UvrD-helicase"/>
    <property type="match status" value="2"/>
</dbReference>
<feature type="domain" description="UvrD-like helicase C-terminal" evidence="19">
    <location>
        <begin position="461"/>
        <end position="747"/>
    </location>
</feature>
<evidence type="ECO:0000259" key="19">
    <source>
        <dbReference type="PROSITE" id="PS51217"/>
    </source>
</evidence>
<dbReference type="InterPro" id="IPR038726">
    <property type="entry name" value="PDDEXK_AddAB-type"/>
</dbReference>
<keyword evidence="5 17" id="KW-0378">Hydrolase</keyword>
<dbReference type="InterPro" id="IPR004586">
    <property type="entry name" value="RecB"/>
</dbReference>
<dbReference type="InterPro" id="IPR014016">
    <property type="entry name" value="UvrD-like_ATP-bd"/>
</dbReference>
<evidence type="ECO:0000256" key="3">
    <source>
        <dbReference type="ARBA" id="ARBA00022741"/>
    </source>
</evidence>
<accession>A0ABN4C947</accession>
<organism evidence="20 21">
    <name type="scientific">Borrelia parkeri SLO</name>
    <dbReference type="NCBI Taxonomy" id="1313294"/>
    <lineage>
        <taxon>Bacteria</taxon>
        <taxon>Pseudomonadati</taxon>
        <taxon>Spirochaetota</taxon>
        <taxon>Spirochaetia</taxon>
        <taxon>Spirochaetales</taxon>
        <taxon>Borreliaceae</taxon>
        <taxon>Borrelia</taxon>
    </lineage>
</organism>
<dbReference type="PROSITE" id="PS51198">
    <property type="entry name" value="UVRD_HELICASE_ATP_BIND"/>
    <property type="match status" value="1"/>
</dbReference>